<accession>A0A0R3N6C6</accession>
<comment type="caution">
    <text evidence="3">The sequence shown here is derived from an EMBL/GenBank/DDBJ whole genome shotgun (WGS) entry which is preliminary data.</text>
</comment>
<feature type="compositionally biased region" description="Low complexity" evidence="1">
    <location>
        <begin position="76"/>
        <end position="108"/>
    </location>
</feature>
<dbReference type="OrthoDB" id="8239857at2"/>
<dbReference type="AlphaFoldDB" id="A0A0R3N6C6"/>
<evidence type="ECO:0000313" key="3">
    <source>
        <dbReference type="EMBL" id="KRR27548.1"/>
    </source>
</evidence>
<proteinExistence type="predicted"/>
<keyword evidence="2" id="KW-0732">Signal</keyword>
<dbReference type="RefSeq" id="WP_057843398.1">
    <property type="nucleotide sequence ID" value="NZ_LLYA01000112.1"/>
</dbReference>
<evidence type="ECO:0000313" key="4">
    <source>
        <dbReference type="Proteomes" id="UP000052023"/>
    </source>
</evidence>
<gene>
    <name evidence="3" type="ORF">CQ13_03920</name>
</gene>
<feature type="chain" id="PRO_5006444970" evidence="2">
    <location>
        <begin position="24"/>
        <end position="159"/>
    </location>
</feature>
<organism evidence="3 4">
    <name type="scientific">Bradyrhizobium retamae</name>
    <dbReference type="NCBI Taxonomy" id="1300035"/>
    <lineage>
        <taxon>Bacteria</taxon>
        <taxon>Pseudomonadati</taxon>
        <taxon>Pseudomonadota</taxon>
        <taxon>Alphaproteobacteria</taxon>
        <taxon>Hyphomicrobiales</taxon>
        <taxon>Nitrobacteraceae</taxon>
        <taxon>Bradyrhizobium</taxon>
    </lineage>
</organism>
<reference evidence="3 4" key="1">
    <citation type="submission" date="2014-03" db="EMBL/GenBank/DDBJ databases">
        <title>Bradyrhizobium valentinum sp. nov., isolated from effective nodules of Lupinus mariae-josephae, a lupine endemic of basic-lime soils in Eastern Spain.</title>
        <authorList>
            <person name="Duran D."/>
            <person name="Rey L."/>
            <person name="Navarro A."/>
            <person name="Busquets A."/>
            <person name="Imperial J."/>
            <person name="Ruiz-Argueso T."/>
        </authorList>
    </citation>
    <scope>NUCLEOTIDE SEQUENCE [LARGE SCALE GENOMIC DNA]</scope>
    <source>
        <strain evidence="3 4">Ro19</strain>
    </source>
</reference>
<protein>
    <submittedName>
        <fullName evidence="3">Uncharacterized protein</fullName>
    </submittedName>
</protein>
<name>A0A0R3N6C6_9BRAD</name>
<feature type="signal peptide" evidence="2">
    <location>
        <begin position="1"/>
        <end position="23"/>
    </location>
</feature>
<evidence type="ECO:0000256" key="2">
    <source>
        <dbReference type="SAM" id="SignalP"/>
    </source>
</evidence>
<evidence type="ECO:0000256" key="1">
    <source>
        <dbReference type="SAM" id="MobiDB-lite"/>
    </source>
</evidence>
<dbReference type="Proteomes" id="UP000052023">
    <property type="component" value="Unassembled WGS sequence"/>
</dbReference>
<keyword evidence="4" id="KW-1185">Reference proteome</keyword>
<dbReference type="EMBL" id="LLYA01000112">
    <property type="protein sequence ID" value="KRR27548.1"/>
    <property type="molecule type" value="Genomic_DNA"/>
</dbReference>
<feature type="region of interest" description="Disordered" evidence="1">
    <location>
        <begin position="76"/>
        <end position="140"/>
    </location>
</feature>
<sequence length="159" mass="16991">MVLKNAIAAALCTGLLMSGSAVLAEEYRAGELLELDPSQAMLSPKRLGPETRFAPVRIEARTDRKQVKTERVVVPKAAAASKTAAPKAAAPKTAAPKTAAAKTVAPKTHVAHERVQKPRGAARTNLARPHSNNPLDAQARDTRIQTWPCKSGGICNWQR</sequence>